<feature type="domain" description="PPE" evidence="3">
    <location>
        <begin position="13"/>
        <end position="106"/>
    </location>
</feature>
<sequence length="411" mass="40493">MNSPLNAAQIYEQINGGPGTTWLVAAQESASNLTSNLSERAQQIANLAQKIQAGWTGEAGANAANAALPLAKASIADAELLSEAGTALESQTSAFGTVQHSVVPVPPTKPELTSADVFDAVTTGNWDGYNTKVGEWQAKSQQNIDAFAGYHATSMGNGDTMPSSFTPLVDPGAPIGLAEHTTTPTGGVPGGSQPNTTAGNVPGGSHPGNVSPIPQQQQASPQTPPGQTPVGQSSTDGTKAAAHNPPVAPKAPPFVPNGGTPNPYSPPPGSNPWSSPPGFPANPGGRPGTGAPNSGGLYNGGRPGSPGGPGGTPGTPGNPPGRSVSGVPTGGAPTGGAPVRGGTGPAGMAGKPGGVGGAPFGPAGAGGAQRGEEDKEHRRPDYLLGPDPDKLFGGDTEKPTPPVIGETRKPT</sequence>
<dbReference type="EMBL" id="JAGGMS010000001">
    <property type="protein sequence ID" value="MBP2180307.1"/>
    <property type="molecule type" value="Genomic_DNA"/>
</dbReference>
<reference evidence="4 5" key="1">
    <citation type="submission" date="2021-03" db="EMBL/GenBank/DDBJ databases">
        <title>Sequencing the genomes of 1000 actinobacteria strains.</title>
        <authorList>
            <person name="Klenk H.-P."/>
        </authorList>
    </citation>
    <scope>NUCLEOTIDE SEQUENCE [LARGE SCALE GENOMIC DNA]</scope>
    <source>
        <strain evidence="4 5">DSM 45510</strain>
    </source>
</reference>
<keyword evidence="5" id="KW-1185">Reference proteome</keyword>
<feature type="compositionally biased region" description="Gly residues" evidence="2">
    <location>
        <begin position="297"/>
        <end position="314"/>
    </location>
</feature>
<feature type="compositionally biased region" description="Low complexity" evidence="2">
    <location>
        <begin position="211"/>
        <end position="221"/>
    </location>
</feature>
<evidence type="ECO:0000259" key="3">
    <source>
        <dbReference type="Pfam" id="PF00823"/>
    </source>
</evidence>
<evidence type="ECO:0000313" key="4">
    <source>
        <dbReference type="EMBL" id="MBP2180307.1"/>
    </source>
</evidence>
<name>A0ABS4PLK8_9PSEU</name>
<protein>
    <recommendedName>
        <fullName evidence="3">PPE domain-containing protein</fullName>
    </recommendedName>
</protein>
<accession>A0ABS4PLK8</accession>
<comment type="similarity">
    <text evidence="1">Belongs to the mycobacterial PPE family.</text>
</comment>
<evidence type="ECO:0000313" key="5">
    <source>
        <dbReference type="Proteomes" id="UP000741013"/>
    </source>
</evidence>
<dbReference type="Proteomes" id="UP000741013">
    <property type="component" value="Unassembled WGS sequence"/>
</dbReference>
<gene>
    <name evidence="4" type="ORF">JOM49_001833</name>
</gene>
<feature type="compositionally biased region" description="Gly residues" evidence="2">
    <location>
        <begin position="328"/>
        <end position="369"/>
    </location>
</feature>
<feature type="compositionally biased region" description="Basic and acidic residues" evidence="2">
    <location>
        <begin position="370"/>
        <end position="398"/>
    </location>
</feature>
<organism evidence="4 5">
    <name type="scientific">Amycolatopsis magusensis</name>
    <dbReference type="NCBI Taxonomy" id="882444"/>
    <lineage>
        <taxon>Bacteria</taxon>
        <taxon>Bacillati</taxon>
        <taxon>Actinomycetota</taxon>
        <taxon>Actinomycetes</taxon>
        <taxon>Pseudonocardiales</taxon>
        <taxon>Pseudonocardiaceae</taxon>
        <taxon>Amycolatopsis</taxon>
    </lineage>
</organism>
<dbReference type="RefSeq" id="WP_209663894.1">
    <property type="nucleotide sequence ID" value="NZ_JAGGMS010000001.1"/>
</dbReference>
<dbReference type="Pfam" id="PF00823">
    <property type="entry name" value="PPE"/>
    <property type="match status" value="1"/>
</dbReference>
<comment type="caution">
    <text evidence="4">The sequence shown here is derived from an EMBL/GenBank/DDBJ whole genome shotgun (WGS) entry which is preliminary data.</text>
</comment>
<feature type="compositionally biased region" description="Pro residues" evidence="2">
    <location>
        <begin position="263"/>
        <end position="280"/>
    </location>
</feature>
<dbReference type="InterPro" id="IPR000030">
    <property type="entry name" value="PPE_dom"/>
</dbReference>
<evidence type="ECO:0000256" key="2">
    <source>
        <dbReference type="SAM" id="MobiDB-lite"/>
    </source>
</evidence>
<evidence type="ECO:0000256" key="1">
    <source>
        <dbReference type="ARBA" id="ARBA00010652"/>
    </source>
</evidence>
<dbReference type="SUPFAM" id="SSF140459">
    <property type="entry name" value="PE/PPE dimer-like"/>
    <property type="match status" value="1"/>
</dbReference>
<proteinExistence type="inferred from homology"/>
<feature type="compositionally biased region" description="Pro residues" evidence="2">
    <location>
        <begin position="246"/>
        <end position="255"/>
    </location>
</feature>
<dbReference type="Gene3D" id="1.20.1260.20">
    <property type="entry name" value="PPE superfamily"/>
    <property type="match status" value="1"/>
</dbReference>
<dbReference type="InterPro" id="IPR038332">
    <property type="entry name" value="PPE_sf"/>
</dbReference>
<feature type="region of interest" description="Disordered" evidence="2">
    <location>
        <begin position="161"/>
        <end position="411"/>
    </location>
</feature>